<dbReference type="Proteomes" id="UP001172386">
    <property type="component" value="Unassembled WGS sequence"/>
</dbReference>
<sequence length="669" mass="72989">MSPFEHRGSLPSLFSDSTESSPTTTNSTFDSPLNSDISASNSPESASSLAPLSTFRSVTLSTEGQSIAALSGDKQQANMEHSQTMQDTAKNVKKLTLDMSLPMIRRPATAIGLDSSHPLSAPSSPLKEPMKSARKKPTNLTIRTPGYNQLTFPRAGGNVPATPGGRPSLHAYQSSPSLSALASPRGPPAGGMFLPLPTLNTSHSKHNSSSSNGSSFMTSSMPDLREEEAHQLQKSQEAPERGYTEGPVCIYDCGVYLYLEPTAEEASKFDTVINVAKEIRNPFKSNDAGEGTVMSVWRNNTEVPEPQTAVSEYSFKSAQEWPQPGSTASPTTPKQTTFAPQPKQPEYIHVRWDHNSEILEDLYPLCSIIDDRVSAGKKVLVHCQLGVSRSASLIIAYGLFKGYQSNFHSMYMAVKDKSRWVGPNMSLIYQLTDFKNKVQSGTFASKMAQPDPAWFVRSPEGPLTPLAPSSAPVETPSTATAKPLLPSTDTEVVPEKRTTLLRLNKALPPVPLFPKPCSNIQTVSEKAPTEPPPPPPIKPFTTVKRAASRPLPFRERNMDMTIPEHKPRHFPGITLAQSSATMDLAMRDVPSTPSLFSPRLTEFMAAPFGLRGAGDLVTPGNRKSKEIPTSFSWLPLRKEGHVRTASKDPRSPHHQDETDELFRSIDNYL</sequence>
<dbReference type="EMBL" id="JAPDRQ010000087">
    <property type="protein sequence ID" value="KAJ9655893.1"/>
    <property type="molecule type" value="Genomic_DNA"/>
</dbReference>
<protein>
    <submittedName>
        <fullName evidence="1">Tyrosine/serine/threonine protein phosphatase</fullName>
        <ecNumber evidence="1">3.1.3.48</ecNumber>
    </submittedName>
</protein>
<organism evidence="1 2">
    <name type="scientific">Neophaeococcomyces mojaviensis</name>
    <dbReference type="NCBI Taxonomy" id="3383035"/>
    <lineage>
        <taxon>Eukaryota</taxon>
        <taxon>Fungi</taxon>
        <taxon>Dikarya</taxon>
        <taxon>Ascomycota</taxon>
        <taxon>Pezizomycotina</taxon>
        <taxon>Eurotiomycetes</taxon>
        <taxon>Chaetothyriomycetidae</taxon>
        <taxon>Chaetothyriales</taxon>
        <taxon>Chaetothyriales incertae sedis</taxon>
        <taxon>Neophaeococcomyces</taxon>
    </lineage>
</organism>
<comment type="caution">
    <text evidence="1">The sequence shown here is derived from an EMBL/GenBank/DDBJ whole genome shotgun (WGS) entry which is preliminary data.</text>
</comment>
<keyword evidence="1" id="KW-0378">Hydrolase</keyword>
<keyword evidence="2" id="KW-1185">Reference proteome</keyword>
<evidence type="ECO:0000313" key="1">
    <source>
        <dbReference type="EMBL" id="KAJ9655893.1"/>
    </source>
</evidence>
<dbReference type="EC" id="3.1.3.48" evidence="1"/>
<evidence type="ECO:0000313" key="2">
    <source>
        <dbReference type="Proteomes" id="UP001172386"/>
    </source>
</evidence>
<proteinExistence type="predicted"/>
<gene>
    <name evidence="1" type="primary">CPP1</name>
    <name evidence="1" type="ORF">H2198_005334</name>
</gene>
<name>A0ACC3A6Q2_9EURO</name>
<reference evidence="1" key="1">
    <citation type="submission" date="2022-10" db="EMBL/GenBank/DDBJ databases">
        <title>Culturing micro-colonial fungi from biological soil crusts in the Mojave desert and describing Neophaeococcomyces mojavensis, and introducing the new genera and species Taxawa tesnikishii.</title>
        <authorList>
            <person name="Kurbessoian T."/>
            <person name="Stajich J.E."/>
        </authorList>
    </citation>
    <scope>NUCLEOTIDE SEQUENCE</scope>
    <source>
        <strain evidence="1">JES_112</strain>
    </source>
</reference>
<accession>A0ACC3A6Q2</accession>